<sequence length="226" mass="23670">MKKILRIFLFCFVISATTQAFATISITLDQQSKLHAPGNVFIDIKISGLQSGGVNALLGAWELDFLYDPNVFQFVATPPAGLGALLGDESLGQAISLAQPVTTPGIFHVGVLSLLEADAATCVFCDPLNPDPLNPLLEDLQSDSFTLATVGLFAPTAGGAGIISSLLETKNIVLSDAFGNELLPVAHPSKLTNVVPIPATIALVGIGLFGWLTARRSRGLLPVSAY</sequence>
<evidence type="ECO:0000256" key="2">
    <source>
        <dbReference type="SAM" id="SignalP"/>
    </source>
</evidence>
<keyword evidence="2" id="KW-0732">Signal</keyword>
<evidence type="ECO:0000313" key="3">
    <source>
        <dbReference type="EMBL" id="SFL27961.1"/>
    </source>
</evidence>
<keyword evidence="1" id="KW-0812">Transmembrane</keyword>
<dbReference type="OrthoDB" id="8780722at2"/>
<name>A0A1I4GFL6_9PROT</name>
<dbReference type="RefSeq" id="WP_090703123.1">
    <property type="nucleotide sequence ID" value="NZ_FOSP01000052.1"/>
</dbReference>
<dbReference type="Proteomes" id="UP000199533">
    <property type="component" value="Unassembled WGS sequence"/>
</dbReference>
<dbReference type="EMBL" id="FOSP01000052">
    <property type="protein sequence ID" value="SFL27961.1"/>
    <property type="molecule type" value="Genomic_DNA"/>
</dbReference>
<keyword evidence="1" id="KW-0472">Membrane</keyword>
<feature type="transmembrane region" description="Helical" evidence="1">
    <location>
        <begin position="194"/>
        <end position="214"/>
    </location>
</feature>
<keyword evidence="4" id="KW-1185">Reference proteome</keyword>
<gene>
    <name evidence="3" type="ORF">SAMN05216302_105213</name>
</gene>
<protein>
    <submittedName>
        <fullName evidence="3">PEP-CTERM protein-sorting domain-containing protein</fullName>
    </submittedName>
</protein>
<accession>A0A1I4GFL6</accession>
<evidence type="ECO:0000313" key="4">
    <source>
        <dbReference type="Proteomes" id="UP000199533"/>
    </source>
</evidence>
<proteinExistence type="predicted"/>
<dbReference type="AlphaFoldDB" id="A0A1I4GFL6"/>
<evidence type="ECO:0000256" key="1">
    <source>
        <dbReference type="SAM" id="Phobius"/>
    </source>
</evidence>
<reference evidence="4" key="1">
    <citation type="submission" date="2016-10" db="EMBL/GenBank/DDBJ databases">
        <authorList>
            <person name="Varghese N."/>
            <person name="Submissions S."/>
        </authorList>
    </citation>
    <scope>NUCLEOTIDE SEQUENCE [LARGE SCALE GENOMIC DNA]</scope>
    <source>
        <strain evidence="4">Nm69</strain>
    </source>
</reference>
<keyword evidence="1" id="KW-1133">Transmembrane helix</keyword>
<feature type="signal peptide" evidence="2">
    <location>
        <begin position="1"/>
        <end position="22"/>
    </location>
</feature>
<organism evidence="3 4">
    <name type="scientific">Nitrosomonas aestuarii</name>
    <dbReference type="NCBI Taxonomy" id="52441"/>
    <lineage>
        <taxon>Bacteria</taxon>
        <taxon>Pseudomonadati</taxon>
        <taxon>Pseudomonadota</taxon>
        <taxon>Betaproteobacteria</taxon>
        <taxon>Nitrosomonadales</taxon>
        <taxon>Nitrosomonadaceae</taxon>
        <taxon>Nitrosomonas</taxon>
    </lineage>
</organism>
<dbReference type="STRING" id="52441.SAMN05216302_105213"/>
<feature type="chain" id="PRO_5011498943" evidence="2">
    <location>
        <begin position="23"/>
        <end position="226"/>
    </location>
</feature>